<keyword evidence="2 4" id="KW-0689">Ribosomal protein</keyword>
<dbReference type="Gene3D" id="2.20.25.30">
    <property type="match status" value="1"/>
</dbReference>
<comment type="function">
    <text evidence="4">Binds to the 23S rRNA.</text>
</comment>
<dbReference type="GO" id="GO:0008270">
    <property type="term" value="F:zinc ion binding"/>
    <property type="evidence" value="ECO:0007669"/>
    <property type="project" value="UniProtKB-UniRule"/>
</dbReference>
<dbReference type="PANTHER" id="PTHR48129">
    <property type="entry name" value="60S RIBOSOMAL PROTEIN L37A"/>
    <property type="match status" value="1"/>
</dbReference>
<keyword evidence="6" id="KW-1185">Reference proteome</keyword>
<dbReference type="GO" id="GO:0005840">
    <property type="term" value="C:ribosome"/>
    <property type="evidence" value="ECO:0007669"/>
    <property type="project" value="UniProtKB-KW"/>
</dbReference>
<sequence length="105" mass="11942">MFRMPFSHTKDVGPAGRFGARYGVGIRRRVVQIEVKQKGRHRCPRCKSVTRMKRIALGIWQCPKCGFTFAGGAWAPQTIMGKTVAPEELKNVENLKAQWKVKNKK</sequence>
<proteinExistence type="inferred from homology"/>
<evidence type="ECO:0000256" key="2">
    <source>
        <dbReference type="ARBA" id="ARBA00022980"/>
    </source>
</evidence>
<dbReference type="PANTHER" id="PTHR48129:SF1">
    <property type="entry name" value="LARGE RIBOSOMAL SUBUNIT PROTEIN EL43"/>
    <property type="match status" value="1"/>
</dbReference>
<evidence type="ECO:0000256" key="4">
    <source>
        <dbReference type="HAMAP-Rule" id="MF_00327"/>
    </source>
</evidence>
<dbReference type="GO" id="GO:0003735">
    <property type="term" value="F:structural constituent of ribosome"/>
    <property type="evidence" value="ECO:0007669"/>
    <property type="project" value="InterPro"/>
</dbReference>
<dbReference type="NCBIfam" id="NF003058">
    <property type="entry name" value="PRK03976.1"/>
    <property type="match status" value="1"/>
</dbReference>
<reference evidence="5" key="1">
    <citation type="journal article" date="2014" name="Int. J. Syst. Evol. Microbiol.">
        <title>Complete genome sequence of Corynebacterium casei LMG S-19264T (=DSM 44701T), isolated from a smear-ripened cheese.</title>
        <authorList>
            <consortium name="US DOE Joint Genome Institute (JGI-PGF)"/>
            <person name="Walter F."/>
            <person name="Albersmeier A."/>
            <person name="Kalinowski J."/>
            <person name="Ruckert C."/>
        </authorList>
    </citation>
    <scope>NUCLEOTIDE SEQUENCE</scope>
    <source>
        <strain evidence="5">JCM 10088</strain>
    </source>
</reference>
<comment type="caution">
    <text evidence="4">Lacks conserved residue(s) required for the propagation of feature annotation.</text>
</comment>
<reference evidence="5" key="2">
    <citation type="submission" date="2020-09" db="EMBL/GenBank/DDBJ databases">
        <authorList>
            <person name="Sun Q."/>
            <person name="Ohkuma M."/>
        </authorList>
    </citation>
    <scope>NUCLEOTIDE SEQUENCE</scope>
    <source>
        <strain evidence="5">JCM 10088</strain>
    </source>
</reference>
<dbReference type="SUPFAM" id="SSF57829">
    <property type="entry name" value="Zn-binding ribosomal proteins"/>
    <property type="match status" value="1"/>
</dbReference>
<comment type="subunit">
    <text evidence="4">Part of the 50S ribosomal subunit.</text>
</comment>
<dbReference type="GO" id="GO:0006412">
    <property type="term" value="P:translation"/>
    <property type="evidence" value="ECO:0007669"/>
    <property type="project" value="UniProtKB-UniRule"/>
</dbReference>
<keyword evidence="4" id="KW-0699">rRNA-binding</keyword>
<dbReference type="HAMAP" id="MF_00327">
    <property type="entry name" value="Ribosomal_eL43"/>
    <property type="match status" value="1"/>
</dbReference>
<gene>
    <name evidence="4" type="primary">rpl37ae</name>
    <name evidence="5" type="ORF">GCM10007981_01870</name>
</gene>
<evidence type="ECO:0000256" key="3">
    <source>
        <dbReference type="ARBA" id="ARBA00023274"/>
    </source>
</evidence>
<dbReference type="InterPro" id="IPR011332">
    <property type="entry name" value="Ribosomal_zn-bd"/>
</dbReference>
<dbReference type="GO" id="GO:1990904">
    <property type="term" value="C:ribonucleoprotein complex"/>
    <property type="evidence" value="ECO:0007669"/>
    <property type="project" value="UniProtKB-KW"/>
</dbReference>
<dbReference type="AlphaFoldDB" id="A0A830GTN7"/>
<keyword evidence="3 4" id="KW-0687">Ribonucleoprotein</keyword>
<evidence type="ECO:0000313" key="5">
    <source>
        <dbReference type="EMBL" id="GGP19190.1"/>
    </source>
</evidence>
<feature type="binding site" evidence="4">
    <location>
        <position position="65"/>
    </location>
    <ligand>
        <name>Zn(2+)</name>
        <dbReference type="ChEBI" id="CHEBI:29105"/>
    </ligand>
</feature>
<dbReference type="InterPro" id="IPR002674">
    <property type="entry name" value="Ribosomal_eL43"/>
</dbReference>
<dbReference type="InterPro" id="IPR050522">
    <property type="entry name" value="Ribosomal_protein_eL43"/>
</dbReference>
<dbReference type="GO" id="GO:0070180">
    <property type="term" value="F:large ribosomal subunit rRNA binding"/>
    <property type="evidence" value="ECO:0007669"/>
    <property type="project" value="UniProtKB-UniRule"/>
</dbReference>
<dbReference type="Pfam" id="PF01780">
    <property type="entry name" value="Ribosomal_L37ae"/>
    <property type="match status" value="1"/>
</dbReference>
<evidence type="ECO:0000256" key="1">
    <source>
        <dbReference type="ARBA" id="ARBA00022884"/>
    </source>
</evidence>
<dbReference type="NCBIfam" id="TIGR00280">
    <property type="entry name" value="eL43_euk_arch"/>
    <property type="match status" value="1"/>
</dbReference>
<protein>
    <recommendedName>
        <fullName evidence="4">Large ribosomal subunit protein eL43</fullName>
    </recommendedName>
</protein>
<dbReference type="InterPro" id="IPR011331">
    <property type="entry name" value="Ribosomal_eL37/eL43"/>
</dbReference>
<dbReference type="EMBL" id="BMNL01000001">
    <property type="protein sequence ID" value="GGP19190.1"/>
    <property type="molecule type" value="Genomic_DNA"/>
</dbReference>
<name>A0A830GTN7_9CREN</name>
<organism evidence="5 6">
    <name type="scientific">Thermocladium modestius</name>
    <dbReference type="NCBI Taxonomy" id="62609"/>
    <lineage>
        <taxon>Archaea</taxon>
        <taxon>Thermoproteota</taxon>
        <taxon>Thermoprotei</taxon>
        <taxon>Thermoproteales</taxon>
        <taxon>Thermoproteaceae</taxon>
        <taxon>Thermocladium</taxon>
    </lineage>
</organism>
<evidence type="ECO:0000313" key="6">
    <source>
        <dbReference type="Proteomes" id="UP000610960"/>
    </source>
</evidence>
<feature type="binding site" evidence="4">
    <location>
        <position position="62"/>
    </location>
    <ligand>
        <name>Zn(2+)</name>
        <dbReference type="ChEBI" id="CHEBI:29105"/>
    </ligand>
</feature>
<feature type="binding site" evidence="4">
    <location>
        <position position="46"/>
    </location>
    <ligand>
        <name>Zn(2+)</name>
        <dbReference type="ChEBI" id="CHEBI:29105"/>
    </ligand>
</feature>
<comment type="caution">
    <text evidence="5">The sequence shown here is derived from an EMBL/GenBank/DDBJ whole genome shotgun (WGS) entry which is preliminary data.</text>
</comment>
<comment type="similarity">
    <text evidence="4">Belongs to the eukaryotic ribosomal protein eL43 family. Putative zinc-binding subfamily.</text>
</comment>
<feature type="binding site" evidence="4">
    <location>
        <position position="43"/>
    </location>
    <ligand>
        <name>Zn(2+)</name>
        <dbReference type="ChEBI" id="CHEBI:29105"/>
    </ligand>
</feature>
<keyword evidence="1 4" id="KW-0694">RNA-binding</keyword>
<dbReference type="Proteomes" id="UP000610960">
    <property type="component" value="Unassembled WGS sequence"/>
</dbReference>
<accession>A0A830GTN7</accession>